<dbReference type="Proteomes" id="UP000278398">
    <property type="component" value="Unassembled WGS sequence"/>
</dbReference>
<dbReference type="EMBL" id="RWKW01000108">
    <property type="protein sequence ID" value="RST83125.1"/>
    <property type="molecule type" value="Genomic_DNA"/>
</dbReference>
<name>A0A3S0AN48_9HYPH</name>
<dbReference type="RefSeq" id="WP_126702240.1">
    <property type="nucleotide sequence ID" value="NZ_RWKW01000108.1"/>
</dbReference>
<gene>
    <name evidence="1" type="ORF">EJC49_22775</name>
</gene>
<evidence type="ECO:0000313" key="1">
    <source>
        <dbReference type="EMBL" id="RST83125.1"/>
    </source>
</evidence>
<evidence type="ECO:0000313" key="2">
    <source>
        <dbReference type="Proteomes" id="UP000278398"/>
    </source>
</evidence>
<keyword evidence="2" id="KW-1185">Reference proteome</keyword>
<comment type="caution">
    <text evidence="1">The sequence shown here is derived from an EMBL/GenBank/DDBJ whole genome shotgun (WGS) entry which is preliminary data.</text>
</comment>
<sequence>MPLSIKDEATERLALELARATGETVATATRKALQERLRRVAPVHDREVLLTELAAIRRRWSSLEVRDPGSADEILGYDDKGLPG</sequence>
<proteinExistence type="predicted"/>
<organism evidence="1 2">
    <name type="scientific">Aquibium carbonis</name>
    <dbReference type="NCBI Taxonomy" id="2495581"/>
    <lineage>
        <taxon>Bacteria</taxon>
        <taxon>Pseudomonadati</taxon>
        <taxon>Pseudomonadota</taxon>
        <taxon>Alphaproteobacteria</taxon>
        <taxon>Hyphomicrobiales</taxon>
        <taxon>Phyllobacteriaceae</taxon>
        <taxon>Aquibium</taxon>
    </lineage>
</organism>
<dbReference type="InterPro" id="IPR011660">
    <property type="entry name" value="VapB-like"/>
</dbReference>
<dbReference type="AlphaFoldDB" id="A0A3S0AN48"/>
<protein>
    <submittedName>
        <fullName evidence="1">PSK operon transcription factor</fullName>
    </submittedName>
</protein>
<reference evidence="1 2" key="1">
    <citation type="submission" date="2018-12" db="EMBL/GenBank/DDBJ databases">
        <title>Mesorhizobium carbonis sp. nov., isolated from coal mine water.</title>
        <authorList>
            <person name="Xin W."/>
            <person name="Xu Z."/>
            <person name="Xiang F."/>
            <person name="Zhang J."/>
            <person name="Xi L."/>
            <person name="Liu J."/>
        </authorList>
    </citation>
    <scope>NUCLEOTIDE SEQUENCE [LARGE SCALE GENOMIC DNA]</scope>
    <source>
        <strain evidence="1 2">B2.3</strain>
    </source>
</reference>
<accession>A0A3S0AN48</accession>
<dbReference type="Pfam" id="PF07704">
    <property type="entry name" value="PSK_trans_fac"/>
    <property type="match status" value="1"/>
</dbReference>
<dbReference type="OrthoDB" id="495439at2"/>